<name>A0A395M3C1_9BACT</name>
<sequence>MRHTLRFSFSELRFILLFLAAALSFLKAAQSQVPVSHYAVPLTTEKSLSVQLELGTLKLQLGSQPTRHAFEYEFHSPDTASLILDYAVRDNVGYLSLHHKEVSEEPRRRRIRLDWRSLFGGDEPEEDTLRRSRLKLLLPSEIPISFDFSIGAGYNDLDMSGLKVSDLSLTAGACATKLRFSVPNPIPMKKLRISAGASKLTVEGLGNANFEEMEFNGGASDVILDFSGREIRSSKVNISIGAGSVRILLPKHAGVKIKYNDNFFSSLKLPDDFTQDGDWFYSGNFSQVKGVLEMHVSSGVGSVRMRWK</sequence>
<dbReference type="Proteomes" id="UP000266389">
    <property type="component" value="Unassembled WGS sequence"/>
</dbReference>
<organism evidence="1 2">
    <name type="scientific">Candidatus Thermochlorobacter aerophilus</name>
    <dbReference type="NCBI Taxonomy" id="1868324"/>
    <lineage>
        <taxon>Bacteria</taxon>
        <taxon>Pseudomonadati</taxon>
        <taxon>Chlorobiota</taxon>
        <taxon>Chlorobiia</taxon>
        <taxon>Chlorobiales</taxon>
        <taxon>Candidatus Thermochlorobacteriaceae</taxon>
        <taxon>Candidatus Thermochlorobacter</taxon>
    </lineage>
</organism>
<proteinExistence type="predicted"/>
<reference evidence="1 2" key="1">
    <citation type="journal article" date="2011" name="ISME J.">
        <title>Community ecology of hot spring cyanobacterial mats: predominant populations and their functional potential.</title>
        <authorList>
            <person name="Klatt C.G."/>
            <person name="Wood J.M."/>
            <person name="Rusch D.B."/>
            <person name="Bateson M.M."/>
            <person name="Hamamura N."/>
            <person name="Heidelberg J.F."/>
            <person name="Grossman A.R."/>
            <person name="Bhaya D."/>
            <person name="Cohan F.M."/>
            <person name="Kuhl M."/>
            <person name="Bryant D.A."/>
            <person name="Ward D.M."/>
        </authorList>
    </citation>
    <scope>NUCLEOTIDE SEQUENCE [LARGE SCALE GENOMIC DNA]</scope>
    <source>
        <strain evidence="1">OS</strain>
    </source>
</reference>
<accession>A0A395M3C1</accession>
<protein>
    <recommendedName>
        <fullName evidence="3">Cell wall-active antibiotics response LiaF-like C-terminal domain-containing protein</fullName>
    </recommendedName>
</protein>
<comment type="caution">
    <text evidence="1">The sequence shown here is derived from an EMBL/GenBank/DDBJ whole genome shotgun (WGS) entry which is preliminary data.</text>
</comment>
<evidence type="ECO:0000313" key="2">
    <source>
        <dbReference type="Proteomes" id="UP000266389"/>
    </source>
</evidence>
<dbReference type="AlphaFoldDB" id="A0A395M3C1"/>
<evidence type="ECO:0000313" key="1">
    <source>
        <dbReference type="EMBL" id="RFM25181.1"/>
    </source>
</evidence>
<evidence type="ECO:0008006" key="3">
    <source>
        <dbReference type="Google" id="ProtNLM"/>
    </source>
</evidence>
<dbReference type="EMBL" id="PHFL01000008">
    <property type="protein sequence ID" value="RFM25181.1"/>
    <property type="molecule type" value="Genomic_DNA"/>
</dbReference>
<gene>
    <name evidence="1" type="ORF">D0433_01980</name>
</gene>